<gene>
    <name evidence="4" type="ORF">BQ4739_LOCUS3367</name>
</gene>
<dbReference type="PANTHER" id="PTHR47041">
    <property type="entry name" value="SEC14 CYTOSOLIC FACTOR FAMILY PROTEIN / PHOSPHOGLYCERIDE TRANSFER FAMILY PROTEIN"/>
    <property type="match status" value="1"/>
</dbReference>
<evidence type="ECO:0000256" key="2">
    <source>
        <dbReference type="SAM" id="Phobius"/>
    </source>
</evidence>
<dbReference type="STRING" id="3088.A0A383VCW3"/>
<keyword evidence="2" id="KW-1133">Transmembrane helix</keyword>
<evidence type="ECO:0000313" key="4">
    <source>
        <dbReference type="EMBL" id="SZX62783.1"/>
    </source>
</evidence>
<dbReference type="AlphaFoldDB" id="A0A383VCW3"/>
<evidence type="ECO:0000256" key="1">
    <source>
        <dbReference type="SAM" id="MobiDB-lite"/>
    </source>
</evidence>
<dbReference type="SUPFAM" id="SSF52087">
    <property type="entry name" value="CRAL/TRIO domain"/>
    <property type="match status" value="1"/>
</dbReference>
<organism evidence="4 5">
    <name type="scientific">Tetradesmus obliquus</name>
    <name type="common">Green alga</name>
    <name type="synonym">Acutodesmus obliquus</name>
    <dbReference type="NCBI Taxonomy" id="3088"/>
    <lineage>
        <taxon>Eukaryota</taxon>
        <taxon>Viridiplantae</taxon>
        <taxon>Chlorophyta</taxon>
        <taxon>core chlorophytes</taxon>
        <taxon>Chlorophyceae</taxon>
        <taxon>CS clade</taxon>
        <taxon>Sphaeropleales</taxon>
        <taxon>Scenedesmaceae</taxon>
        <taxon>Tetradesmus</taxon>
    </lineage>
</organism>
<feature type="domain" description="CRAL-TRIO" evidence="3">
    <location>
        <begin position="266"/>
        <end position="407"/>
    </location>
</feature>
<reference evidence="4 5" key="1">
    <citation type="submission" date="2016-10" db="EMBL/GenBank/DDBJ databases">
        <authorList>
            <person name="Cai Z."/>
        </authorList>
    </citation>
    <scope>NUCLEOTIDE SEQUENCE [LARGE SCALE GENOMIC DNA]</scope>
</reference>
<dbReference type="Gene3D" id="3.40.525.10">
    <property type="entry name" value="CRAL-TRIO lipid binding domain"/>
    <property type="match status" value="1"/>
</dbReference>
<dbReference type="Proteomes" id="UP000256970">
    <property type="component" value="Unassembled WGS sequence"/>
</dbReference>
<proteinExistence type="predicted"/>
<dbReference type="EMBL" id="FNXT01000264">
    <property type="protein sequence ID" value="SZX62783.1"/>
    <property type="molecule type" value="Genomic_DNA"/>
</dbReference>
<name>A0A383VCW3_TETOB</name>
<evidence type="ECO:0000313" key="5">
    <source>
        <dbReference type="Proteomes" id="UP000256970"/>
    </source>
</evidence>
<feature type="region of interest" description="Disordered" evidence="1">
    <location>
        <begin position="454"/>
        <end position="474"/>
    </location>
</feature>
<accession>A0A383VCW3</accession>
<feature type="transmembrane region" description="Helical" evidence="2">
    <location>
        <begin position="517"/>
        <end position="541"/>
    </location>
</feature>
<feature type="compositionally biased region" description="Low complexity" evidence="1">
    <location>
        <begin position="65"/>
        <end position="80"/>
    </location>
</feature>
<keyword evidence="5" id="KW-1185">Reference proteome</keyword>
<evidence type="ECO:0000259" key="3">
    <source>
        <dbReference type="Pfam" id="PF00650"/>
    </source>
</evidence>
<keyword evidence="2" id="KW-0472">Membrane</keyword>
<keyword evidence="2" id="KW-0812">Transmembrane</keyword>
<dbReference type="Pfam" id="PF00650">
    <property type="entry name" value="CRAL_TRIO"/>
    <property type="match status" value="1"/>
</dbReference>
<protein>
    <recommendedName>
        <fullName evidence="3">CRAL-TRIO domain-containing protein</fullName>
    </recommendedName>
</protein>
<dbReference type="CDD" id="cd00170">
    <property type="entry name" value="SEC14"/>
    <property type="match status" value="1"/>
</dbReference>
<dbReference type="InterPro" id="IPR001251">
    <property type="entry name" value="CRAL-TRIO_dom"/>
</dbReference>
<dbReference type="InterPro" id="IPR036865">
    <property type="entry name" value="CRAL-TRIO_dom_sf"/>
</dbReference>
<sequence length="588" mass="63838">MVIRRIRRVVSTLVKAVATCRCQRAAPTLTTIFEIAALAAPLVRTSADSSTQTAAAADAADAADASAAAAAPPSSSSSSSRQRHGHMHVPQPVGQVGHASAAPLKLLLLLSLRLARGWAPAVVLAQGVRLVGSVVQQRENKDEAKAGREGTEVRALQLGLSVVPRVDPRMPRSLADYCTIYREWLLLLRGRLAQAGVDLPEALFAEGPEGDEELMRFALCYNILQARSLKDALVAMDRTMSNIKEFAAWHAKYSFIPPGDLAAWQRIAWWEGPDAEGHLWLMIDFRAAVSASRTHGPELVARVLVSNMEYGVRQLIGECHCASTLRVVVDTSGVHIGTTLRNRGVFQRVGHVMDRMYPCRLQVLYMVGLPFPLRWTFKACLQLLHVHTRKKIRMCRVTDVPRRLPSQLRSHKLSAAAGLDSWAFLETASYGDGLGLSAAGTVADSVVESGAEEPFTPHSVRAPMTPRMGPQNNRRGLMRWRRGRAGGAENAAVHGNGFGGWGSSSVGRRRGRLSARLVVGGLLVVGGAAVVLYLLLLQWLAPRSSRQLLGQLARAVLLRLNIVREQLQAVVPTEEEELTRSSTAAGVQ</sequence>
<feature type="region of interest" description="Disordered" evidence="1">
    <location>
        <begin position="65"/>
        <end position="94"/>
    </location>
</feature>
<dbReference type="PANTHER" id="PTHR47041:SF5">
    <property type="entry name" value="SEC14 CYTOSOLIC FACTOR FAMILY PROTEIN"/>
    <property type="match status" value="1"/>
</dbReference>